<organism evidence="9 10">
    <name type="scientific">Novosphingobium taihuense</name>
    <dbReference type="NCBI Taxonomy" id="260085"/>
    <lineage>
        <taxon>Bacteria</taxon>
        <taxon>Pseudomonadati</taxon>
        <taxon>Pseudomonadota</taxon>
        <taxon>Alphaproteobacteria</taxon>
        <taxon>Sphingomonadales</taxon>
        <taxon>Sphingomonadaceae</taxon>
        <taxon>Novosphingobium</taxon>
    </lineage>
</organism>
<dbReference type="EC" id="1.1.2.4" evidence="7"/>
<dbReference type="GO" id="GO:1903457">
    <property type="term" value="P:lactate catabolic process"/>
    <property type="evidence" value="ECO:0007669"/>
    <property type="project" value="TreeGrafter"/>
</dbReference>
<dbReference type="RefSeq" id="WP_246415855.1">
    <property type="nucleotide sequence ID" value="NZ_JACHOA010000013.1"/>
</dbReference>
<dbReference type="GO" id="GO:0008720">
    <property type="term" value="F:D-lactate dehydrogenase (NAD+) activity"/>
    <property type="evidence" value="ECO:0007669"/>
    <property type="project" value="TreeGrafter"/>
</dbReference>
<sequence length="461" mass="49547">MRTQNGSASPEAIHAIQGHFGDRLLTLPTHRAEYGKSECHFEPVLPDAVLRAQSVDDVVQLVKFANEYRFSLIPYGAGTSVEGNTIPIHGGVTIDLSGLDRIIAVNSSDLDCVVEPGVRREDLNLHLRDQGLFFPIDPGANATIGGMASTRASGTNAVRYGTMRDCVLGLKVVTADGKIVRTSRRAKKSAAGYDLTGLFVGSEGTLGIVVEVNLKLFGIPETISSAVCAFETTRGAVQSVVELIQLGVPVARAEILDDLQIQAVNKWSKLEFAEKPTLFFEFHGSPASVAEQIEIVSGISKANGGTEFRWAERLEDRNVLWKARHDAYYATVNLRPGAVGWATDVCVPIGSLAQCIDETQADLRTCPVPATILGHVGDGNFHVVFSIDPRSDSEMNIVEAVNKRLIARAIALDGTCTGEHGIGIGKKKALEDELGCAVDIMRRIKSAIDPLGIFNTGKIFS</sequence>
<evidence type="ECO:0000256" key="7">
    <source>
        <dbReference type="ARBA" id="ARBA00038897"/>
    </source>
</evidence>
<dbReference type="InterPro" id="IPR006094">
    <property type="entry name" value="Oxid_FAD_bind_N"/>
</dbReference>
<keyword evidence="5" id="KW-0809">Transit peptide</keyword>
<dbReference type="Gene3D" id="3.30.70.2740">
    <property type="match status" value="1"/>
</dbReference>
<dbReference type="PANTHER" id="PTHR11748:SF111">
    <property type="entry name" value="D-LACTATE DEHYDROGENASE, MITOCHONDRIAL-RELATED"/>
    <property type="match status" value="1"/>
</dbReference>
<protein>
    <recommendedName>
        <fullName evidence="7">D-lactate dehydrogenase (cytochrome)</fullName>
        <ecNumber evidence="7">1.1.2.4</ecNumber>
    </recommendedName>
</protein>
<name>A0A7W7AFA6_9SPHN</name>
<evidence type="ECO:0000256" key="6">
    <source>
        <dbReference type="ARBA" id="ARBA00023002"/>
    </source>
</evidence>
<gene>
    <name evidence="9" type="ORF">GGR37_004095</name>
</gene>
<dbReference type="SUPFAM" id="SSF55103">
    <property type="entry name" value="FAD-linked oxidases, C-terminal domain"/>
    <property type="match status" value="1"/>
</dbReference>
<keyword evidence="10" id="KW-1185">Reference proteome</keyword>
<dbReference type="AlphaFoldDB" id="A0A7W7AFA6"/>
<dbReference type="Pfam" id="PF01565">
    <property type="entry name" value="FAD_binding_4"/>
    <property type="match status" value="1"/>
</dbReference>
<dbReference type="FunFam" id="3.30.70.2740:FF:000001">
    <property type="entry name" value="D-lactate dehydrogenase mitochondrial"/>
    <property type="match status" value="1"/>
</dbReference>
<keyword evidence="3" id="KW-0285">Flavoprotein</keyword>
<keyword evidence="4" id="KW-0274">FAD</keyword>
<evidence type="ECO:0000313" key="9">
    <source>
        <dbReference type="EMBL" id="MBB4615791.1"/>
    </source>
</evidence>
<dbReference type="Gene3D" id="1.10.45.10">
    <property type="entry name" value="Vanillyl-alcohol Oxidase, Chain A, domain 4"/>
    <property type="match status" value="1"/>
</dbReference>
<evidence type="ECO:0000259" key="8">
    <source>
        <dbReference type="PROSITE" id="PS51387"/>
    </source>
</evidence>
<comment type="cofactor">
    <cofactor evidence="1">
        <name>FAD</name>
        <dbReference type="ChEBI" id="CHEBI:57692"/>
    </cofactor>
</comment>
<comment type="similarity">
    <text evidence="2">Belongs to the FAD-binding oxidoreductase/transferase type 4 family.</text>
</comment>
<dbReference type="InterPro" id="IPR016164">
    <property type="entry name" value="FAD-linked_Oxase-like_C"/>
</dbReference>
<dbReference type="FunFam" id="3.30.465.10:FF:000016">
    <property type="entry name" value="probable D-lactate dehydrogenase, mitochondrial"/>
    <property type="match status" value="1"/>
</dbReference>
<keyword evidence="6 9" id="KW-0560">Oxidoreductase</keyword>
<dbReference type="InterPro" id="IPR016169">
    <property type="entry name" value="FAD-bd_PCMH_sub2"/>
</dbReference>
<dbReference type="InterPro" id="IPR016166">
    <property type="entry name" value="FAD-bd_PCMH"/>
</dbReference>
<evidence type="ECO:0000256" key="5">
    <source>
        <dbReference type="ARBA" id="ARBA00022946"/>
    </source>
</evidence>
<dbReference type="Gene3D" id="3.30.465.10">
    <property type="match status" value="1"/>
</dbReference>
<dbReference type="InterPro" id="IPR004113">
    <property type="entry name" value="FAD-bd_oxidored_4_C"/>
</dbReference>
<evidence type="ECO:0000256" key="1">
    <source>
        <dbReference type="ARBA" id="ARBA00001974"/>
    </source>
</evidence>
<dbReference type="Pfam" id="PF02913">
    <property type="entry name" value="FAD-oxidase_C"/>
    <property type="match status" value="1"/>
</dbReference>
<proteinExistence type="inferred from homology"/>
<dbReference type="GO" id="GO:0004458">
    <property type="term" value="F:D-lactate dehydrogenase (cytochrome) activity"/>
    <property type="evidence" value="ECO:0007669"/>
    <property type="project" value="UniProtKB-EC"/>
</dbReference>
<dbReference type="EMBL" id="JACHOA010000013">
    <property type="protein sequence ID" value="MBB4615791.1"/>
    <property type="molecule type" value="Genomic_DNA"/>
</dbReference>
<evidence type="ECO:0000256" key="3">
    <source>
        <dbReference type="ARBA" id="ARBA00022630"/>
    </source>
</evidence>
<evidence type="ECO:0000256" key="2">
    <source>
        <dbReference type="ARBA" id="ARBA00008000"/>
    </source>
</evidence>
<reference evidence="9 10" key="1">
    <citation type="submission" date="2020-08" db="EMBL/GenBank/DDBJ databases">
        <title>Genomic Encyclopedia of Type Strains, Phase IV (KMG-IV): sequencing the most valuable type-strain genomes for metagenomic binning, comparative biology and taxonomic classification.</title>
        <authorList>
            <person name="Goeker M."/>
        </authorList>
    </citation>
    <scope>NUCLEOTIDE SEQUENCE [LARGE SCALE GENOMIC DNA]</scope>
    <source>
        <strain evidence="9 10">DSM 17507</strain>
    </source>
</reference>
<evidence type="ECO:0000256" key="4">
    <source>
        <dbReference type="ARBA" id="ARBA00022827"/>
    </source>
</evidence>
<accession>A0A7W7AFA6</accession>
<dbReference type="Proteomes" id="UP000538566">
    <property type="component" value="Unassembled WGS sequence"/>
</dbReference>
<dbReference type="GO" id="GO:0071949">
    <property type="term" value="F:FAD binding"/>
    <property type="evidence" value="ECO:0007669"/>
    <property type="project" value="InterPro"/>
</dbReference>
<dbReference type="InterPro" id="IPR016171">
    <property type="entry name" value="Vanillyl_alc_oxidase_C-sub2"/>
</dbReference>
<dbReference type="SUPFAM" id="SSF56176">
    <property type="entry name" value="FAD-binding/transporter-associated domain-like"/>
    <property type="match status" value="1"/>
</dbReference>
<evidence type="ECO:0000313" key="10">
    <source>
        <dbReference type="Proteomes" id="UP000538566"/>
    </source>
</evidence>
<feature type="domain" description="FAD-binding PCMH-type" evidence="8">
    <location>
        <begin position="42"/>
        <end position="219"/>
    </location>
</feature>
<dbReference type="InterPro" id="IPR036318">
    <property type="entry name" value="FAD-bd_PCMH-like_sf"/>
</dbReference>
<dbReference type="PROSITE" id="PS51387">
    <property type="entry name" value="FAD_PCMH"/>
    <property type="match status" value="1"/>
</dbReference>
<comment type="caution">
    <text evidence="9">The sequence shown here is derived from an EMBL/GenBank/DDBJ whole genome shotgun (WGS) entry which is preliminary data.</text>
</comment>
<dbReference type="PANTHER" id="PTHR11748">
    <property type="entry name" value="D-LACTATE DEHYDROGENASE"/>
    <property type="match status" value="1"/>
</dbReference>